<dbReference type="GO" id="GO:0004818">
    <property type="term" value="F:glutamate-tRNA ligase activity"/>
    <property type="evidence" value="ECO:0007669"/>
    <property type="project" value="TreeGrafter"/>
</dbReference>
<evidence type="ECO:0000256" key="4">
    <source>
        <dbReference type="ARBA" id="ARBA00022833"/>
    </source>
</evidence>
<dbReference type="GO" id="GO:0006424">
    <property type="term" value="P:glutamyl-tRNA aminoacylation"/>
    <property type="evidence" value="ECO:0007669"/>
    <property type="project" value="TreeGrafter"/>
</dbReference>
<evidence type="ECO:0000256" key="6">
    <source>
        <dbReference type="ARBA" id="ARBA00023146"/>
    </source>
</evidence>
<keyword evidence="8" id="KW-1133">Transmembrane helix</keyword>
<name>A0A562TWW5_9SPHI</name>
<comment type="caution">
    <text evidence="10">The sequence shown here is derived from an EMBL/GenBank/DDBJ whole genome shotgun (WGS) entry which is preliminary data.</text>
</comment>
<dbReference type="InterPro" id="IPR001412">
    <property type="entry name" value="aa-tRNA-synth_I_CS"/>
</dbReference>
<evidence type="ECO:0000313" key="10">
    <source>
        <dbReference type="EMBL" id="TWI98027.1"/>
    </source>
</evidence>
<dbReference type="RefSeq" id="WP_144913940.1">
    <property type="nucleotide sequence ID" value="NZ_VLLI01000009.1"/>
</dbReference>
<dbReference type="Gene3D" id="3.40.50.620">
    <property type="entry name" value="HUPs"/>
    <property type="match status" value="1"/>
</dbReference>
<keyword evidence="8" id="KW-0812">Transmembrane</keyword>
<evidence type="ECO:0000256" key="3">
    <source>
        <dbReference type="ARBA" id="ARBA00022741"/>
    </source>
</evidence>
<dbReference type="EMBL" id="VLLI01000009">
    <property type="protein sequence ID" value="TWI98027.1"/>
    <property type="molecule type" value="Genomic_DNA"/>
</dbReference>
<evidence type="ECO:0000256" key="8">
    <source>
        <dbReference type="SAM" id="Phobius"/>
    </source>
</evidence>
<dbReference type="PROSITE" id="PS00178">
    <property type="entry name" value="AA_TRNA_LIGASE_I"/>
    <property type="match status" value="1"/>
</dbReference>
<protein>
    <submittedName>
        <fullName evidence="10">Glutamyl-tRNA synthetase</fullName>
    </submittedName>
</protein>
<comment type="similarity">
    <text evidence="7">Belongs to the class-I aminoacyl-tRNA synthetase family.</text>
</comment>
<keyword evidence="3 7" id="KW-0547">Nucleotide-binding</keyword>
<dbReference type="SUPFAM" id="SSF52374">
    <property type="entry name" value="Nucleotidylyl transferase"/>
    <property type="match status" value="1"/>
</dbReference>
<proteinExistence type="inferred from homology"/>
<evidence type="ECO:0000259" key="9">
    <source>
        <dbReference type="Pfam" id="PF00749"/>
    </source>
</evidence>
<feature type="transmembrane region" description="Helical" evidence="8">
    <location>
        <begin position="21"/>
        <end position="38"/>
    </location>
</feature>
<evidence type="ECO:0000256" key="7">
    <source>
        <dbReference type="RuleBase" id="RU363037"/>
    </source>
</evidence>
<dbReference type="OrthoDB" id="9807503at2"/>
<feature type="domain" description="Glutamyl/glutaminyl-tRNA synthetase class Ib catalytic" evidence="9">
    <location>
        <begin position="12"/>
        <end position="280"/>
    </location>
</feature>
<keyword evidence="5 7" id="KW-0067">ATP-binding</keyword>
<keyword evidence="6 7" id="KW-0030">Aminoacyl-tRNA synthetase</keyword>
<dbReference type="PRINTS" id="PR00987">
    <property type="entry name" value="TRNASYNTHGLU"/>
</dbReference>
<keyword evidence="4" id="KW-0862">Zinc</keyword>
<keyword evidence="8" id="KW-0472">Membrane</keyword>
<dbReference type="InterPro" id="IPR049940">
    <property type="entry name" value="GluQ/Sye"/>
</dbReference>
<evidence type="ECO:0000256" key="1">
    <source>
        <dbReference type="ARBA" id="ARBA00022598"/>
    </source>
</evidence>
<dbReference type="GO" id="GO:0005524">
    <property type="term" value="F:ATP binding"/>
    <property type="evidence" value="ECO:0007669"/>
    <property type="project" value="UniProtKB-KW"/>
</dbReference>
<gene>
    <name evidence="10" type="ORF">JN11_03106</name>
</gene>
<keyword evidence="11" id="KW-1185">Reference proteome</keyword>
<evidence type="ECO:0000256" key="5">
    <source>
        <dbReference type="ARBA" id="ARBA00022840"/>
    </source>
</evidence>
<organism evidence="10 11">
    <name type="scientific">Mucilaginibacter frigoritolerans</name>
    <dbReference type="NCBI Taxonomy" id="652788"/>
    <lineage>
        <taxon>Bacteria</taxon>
        <taxon>Pseudomonadati</taxon>
        <taxon>Bacteroidota</taxon>
        <taxon>Sphingobacteriia</taxon>
        <taxon>Sphingobacteriales</taxon>
        <taxon>Sphingobacteriaceae</taxon>
        <taxon>Mucilaginibacter</taxon>
    </lineage>
</organism>
<sequence>MEQTDKKNIYNKTRLAPTPSGFLHLGNVLSFAITAYISRKCGAQILLRIDDLDRLRINNEYVQDIFDTLNFMEIPWDEGPSNVKEYEEVYSQQNRIGMYKEAMAYLQENRLVYACNCSRKQLGLMAQNNIYKCNCQQLQIELSINDTNWRLITDGNPEIEVKDYSGKNIKTFLPVDMHNVIIKKKDGYPSYQLASVVDDLFYGVDLVVRGDDLWSSTVVQHHLAAVLGGNNFNNITFYHHPLLMQSMDKKLSKSAGATSIRYLRQNGKSASDIYSLIARMLGINKSVSNWQEFGDLALL</sequence>
<keyword evidence="1 7" id="KW-0436">Ligase</keyword>
<dbReference type="PANTHER" id="PTHR43311">
    <property type="entry name" value="GLUTAMATE--TRNA LIGASE"/>
    <property type="match status" value="1"/>
</dbReference>
<keyword evidence="7" id="KW-0648">Protein biosynthesis</keyword>
<dbReference type="AlphaFoldDB" id="A0A562TWW5"/>
<dbReference type="Pfam" id="PF00749">
    <property type="entry name" value="tRNA-synt_1c"/>
    <property type="match status" value="1"/>
</dbReference>
<dbReference type="InterPro" id="IPR014729">
    <property type="entry name" value="Rossmann-like_a/b/a_fold"/>
</dbReference>
<reference evidence="10 11" key="1">
    <citation type="submission" date="2019-07" db="EMBL/GenBank/DDBJ databases">
        <title>Genomic Encyclopedia of Archaeal and Bacterial Type Strains, Phase II (KMG-II): from individual species to whole genera.</title>
        <authorList>
            <person name="Goeker M."/>
        </authorList>
    </citation>
    <scope>NUCLEOTIDE SEQUENCE [LARGE SCALE GENOMIC DNA]</scope>
    <source>
        <strain evidence="10 11">ATCC BAA-1854</strain>
    </source>
</reference>
<evidence type="ECO:0000313" key="11">
    <source>
        <dbReference type="Proteomes" id="UP000317010"/>
    </source>
</evidence>
<accession>A0A562TWW5</accession>
<dbReference type="GO" id="GO:0005829">
    <property type="term" value="C:cytosol"/>
    <property type="evidence" value="ECO:0007669"/>
    <property type="project" value="TreeGrafter"/>
</dbReference>
<dbReference type="PANTHER" id="PTHR43311:SF1">
    <property type="entry name" value="GLUTAMYL-Q TRNA(ASP) SYNTHETASE"/>
    <property type="match status" value="1"/>
</dbReference>
<dbReference type="Proteomes" id="UP000317010">
    <property type="component" value="Unassembled WGS sequence"/>
</dbReference>
<dbReference type="InterPro" id="IPR020058">
    <property type="entry name" value="Glu/Gln-tRNA-synth_Ib_cat-dom"/>
</dbReference>
<evidence type="ECO:0000256" key="2">
    <source>
        <dbReference type="ARBA" id="ARBA00022723"/>
    </source>
</evidence>
<keyword evidence="2" id="KW-0479">Metal-binding</keyword>
<dbReference type="InterPro" id="IPR000924">
    <property type="entry name" value="Glu/Gln-tRNA-synth"/>
</dbReference>